<dbReference type="InterPro" id="IPR005804">
    <property type="entry name" value="FA_desaturase_dom"/>
</dbReference>
<feature type="transmembrane region" description="Helical" evidence="1">
    <location>
        <begin position="222"/>
        <end position="242"/>
    </location>
</feature>
<evidence type="ECO:0000256" key="1">
    <source>
        <dbReference type="SAM" id="Phobius"/>
    </source>
</evidence>
<sequence>MQQSITETSSESSSKSSGRPARDWVKILAKYRDPDGFRSIVELGVTVVAFVVLWIAAWMAMSISYWLTLVIAIPAGAFLVRLFLVQHDCGHAAFFKSRRVNDWVGRSLGVITLTPYVVWRKAHAIHHGSTGNLDERGLGDIDTLTIDEYKALSKFARLKYRLYRHPITLFIIGPAYLFLLDNRVPPKQLRNERQYWISAMGTNFSILVVASIIVYLIGLVPFLLVLLPIVAIAASLGVWMFYVQHQFEDAVWEHKENWNLHEAALHGSSFYDLPRWMAWMTGNIGIHHVHHLYSKIAFYRLPQVLRDYPELVSAHRITLMESFGTVKLRLWDEKNKKLVSFAAAEGA</sequence>
<name>A0A3B0RK27_9ZZZZ</name>
<proteinExistence type="predicted"/>
<dbReference type="Pfam" id="PF00487">
    <property type="entry name" value="FA_desaturase"/>
    <property type="match status" value="1"/>
</dbReference>
<dbReference type="GO" id="GO:0016020">
    <property type="term" value="C:membrane"/>
    <property type="evidence" value="ECO:0007669"/>
    <property type="project" value="TreeGrafter"/>
</dbReference>
<dbReference type="GO" id="GO:0016717">
    <property type="term" value="F:oxidoreductase activity, acting on paired donors, with oxidation of a pair of donors resulting in the reduction of molecular oxygen to two molecules of water"/>
    <property type="evidence" value="ECO:0007669"/>
    <property type="project" value="TreeGrafter"/>
</dbReference>
<gene>
    <name evidence="3" type="ORF">MNBD_ALPHA08-2179</name>
</gene>
<reference evidence="3" key="1">
    <citation type="submission" date="2018-06" db="EMBL/GenBank/DDBJ databases">
        <authorList>
            <person name="Zhirakovskaya E."/>
        </authorList>
    </citation>
    <scope>NUCLEOTIDE SEQUENCE</scope>
</reference>
<keyword evidence="1" id="KW-1133">Transmembrane helix</keyword>
<dbReference type="PANTHER" id="PTHR19353">
    <property type="entry name" value="FATTY ACID DESATURASE 2"/>
    <property type="match status" value="1"/>
</dbReference>
<organism evidence="3">
    <name type="scientific">hydrothermal vent metagenome</name>
    <dbReference type="NCBI Taxonomy" id="652676"/>
    <lineage>
        <taxon>unclassified sequences</taxon>
        <taxon>metagenomes</taxon>
        <taxon>ecological metagenomes</taxon>
    </lineage>
</organism>
<evidence type="ECO:0000259" key="2">
    <source>
        <dbReference type="Pfam" id="PF00487"/>
    </source>
</evidence>
<evidence type="ECO:0000313" key="3">
    <source>
        <dbReference type="EMBL" id="VAV88608.1"/>
    </source>
</evidence>
<keyword evidence="1" id="KW-0812">Transmembrane</keyword>
<feature type="domain" description="Fatty acid desaturase" evidence="2">
    <location>
        <begin position="66"/>
        <end position="320"/>
    </location>
</feature>
<dbReference type="EMBL" id="UOEC01000048">
    <property type="protein sequence ID" value="VAV88608.1"/>
    <property type="molecule type" value="Genomic_DNA"/>
</dbReference>
<feature type="transmembrane region" description="Helical" evidence="1">
    <location>
        <begin position="162"/>
        <end position="180"/>
    </location>
</feature>
<protein>
    <submittedName>
        <fullName evidence="3">Beta-carotene ketolase</fullName>
    </submittedName>
</protein>
<keyword evidence="1" id="KW-0472">Membrane</keyword>
<dbReference type="GO" id="GO:0006629">
    <property type="term" value="P:lipid metabolic process"/>
    <property type="evidence" value="ECO:0007669"/>
    <property type="project" value="InterPro"/>
</dbReference>
<dbReference type="PANTHER" id="PTHR19353:SF73">
    <property type="entry name" value="FATTY ACID DESATURASE"/>
    <property type="match status" value="1"/>
</dbReference>
<feature type="transmembrane region" description="Helical" evidence="1">
    <location>
        <begin position="65"/>
        <end position="84"/>
    </location>
</feature>
<dbReference type="InterPro" id="IPR012171">
    <property type="entry name" value="Fatty_acid_desaturase"/>
</dbReference>
<feature type="transmembrane region" description="Helical" evidence="1">
    <location>
        <begin position="40"/>
        <end position="59"/>
    </location>
</feature>
<dbReference type="AlphaFoldDB" id="A0A3B0RK27"/>
<feature type="transmembrane region" description="Helical" evidence="1">
    <location>
        <begin position="195"/>
        <end position="217"/>
    </location>
</feature>
<dbReference type="CDD" id="cd03507">
    <property type="entry name" value="Delta12-FADS-like"/>
    <property type="match status" value="1"/>
</dbReference>
<accession>A0A3B0RK27</accession>